<dbReference type="EMBL" id="PKMF04000817">
    <property type="protein sequence ID" value="KAK7818655.1"/>
    <property type="molecule type" value="Genomic_DNA"/>
</dbReference>
<dbReference type="PANTHER" id="PTHR31286:SF99">
    <property type="entry name" value="DUF4283 DOMAIN-CONTAINING PROTEIN"/>
    <property type="match status" value="1"/>
</dbReference>
<sequence length="421" mass="47957">MHETLYEEEEQENGDGDDDTVDTETRGNNVDQPGDEEQFNEETWEINVSIKLKQKMAVHGKPALSSNLWYLHVQAWEADFHPGTVKVTSTAVWIRREHLPIEYYHHKFLKQVGNKIGKHLKIDAITNAATRGRFARICVQINLNKSLPKRFKIGTFWQDIVYENVPLLCYECGRTGHKESICLEPNITLNQTPNTGSASHRVVTSNSETNQPQAPWKIVQTRRTRVRGIGQREYPLKSKIPSDSYPLNHKVNFKQTSNTFQALQVDENDMVAPTDSAETGRRQATIIRPKEVKDNGKSSNSLLPPHIHKDSMHEITEEESPQHSHARLRTPQSFTPQLVNNLTPVLLSTKQSIPNRKHGPLIRPKLHNTNTNRPGAPVITLTNAMSPETLPEAIFHFLDLSEINLALREEEAKLYIIMFSN</sequence>
<proteinExistence type="predicted"/>
<dbReference type="AlphaFoldDB" id="A0AAW0IW70"/>
<dbReference type="Proteomes" id="UP000237347">
    <property type="component" value="Unassembled WGS sequence"/>
</dbReference>
<feature type="region of interest" description="Disordered" evidence="2">
    <location>
        <begin position="193"/>
        <end position="213"/>
    </location>
</feature>
<comment type="caution">
    <text evidence="4">The sequence shown here is derived from an EMBL/GenBank/DDBJ whole genome shotgun (WGS) entry which is preliminary data.</text>
</comment>
<reference evidence="4 5" key="1">
    <citation type="journal article" date="2018" name="Sci. Data">
        <title>The draft genome sequence of cork oak.</title>
        <authorList>
            <person name="Ramos A.M."/>
            <person name="Usie A."/>
            <person name="Barbosa P."/>
            <person name="Barros P.M."/>
            <person name="Capote T."/>
            <person name="Chaves I."/>
            <person name="Simoes F."/>
            <person name="Abreu I."/>
            <person name="Carrasquinho I."/>
            <person name="Faro C."/>
            <person name="Guimaraes J.B."/>
            <person name="Mendonca D."/>
            <person name="Nobrega F."/>
            <person name="Rodrigues L."/>
            <person name="Saibo N.J.M."/>
            <person name="Varela M.C."/>
            <person name="Egas C."/>
            <person name="Matos J."/>
            <person name="Miguel C.M."/>
            <person name="Oliveira M.M."/>
            <person name="Ricardo C.P."/>
            <person name="Goncalves S."/>
        </authorList>
    </citation>
    <scope>NUCLEOTIDE SEQUENCE [LARGE SCALE GENOMIC DNA]</scope>
    <source>
        <strain evidence="5">cv. HL8</strain>
    </source>
</reference>
<evidence type="ECO:0000256" key="1">
    <source>
        <dbReference type="PROSITE-ProRule" id="PRU00047"/>
    </source>
</evidence>
<keyword evidence="1" id="KW-0863">Zinc-finger</keyword>
<organism evidence="4 5">
    <name type="scientific">Quercus suber</name>
    <name type="common">Cork oak</name>
    <dbReference type="NCBI Taxonomy" id="58331"/>
    <lineage>
        <taxon>Eukaryota</taxon>
        <taxon>Viridiplantae</taxon>
        <taxon>Streptophyta</taxon>
        <taxon>Embryophyta</taxon>
        <taxon>Tracheophyta</taxon>
        <taxon>Spermatophyta</taxon>
        <taxon>Magnoliopsida</taxon>
        <taxon>eudicotyledons</taxon>
        <taxon>Gunneridae</taxon>
        <taxon>Pentapetalae</taxon>
        <taxon>rosids</taxon>
        <taxon>fabids</taxon>
        <taxon>Fagales</taxon>
        <taxon>Fagaceae</taxon>
        <taxon>Quercus</taxon>
    </lineage>
</organism>
<feature type="region of interest" description="Disordered" evidence="2">
    <location>
        <begin position="354"/>
        <end position="375"/>
    </location>
</feature>
<dbReference type="PANTHER" id="PTHR31286">
    <property type="entry name" value="GLYCINE-RICH CELL WALL STRUCTURAL PROTEIN 1.8-LIKE"/>
    <property type="match status" value="1"/>
</dbReference>
<dbReference type="GO" id="GO:0003676">
    <property type="term" value="F:nucleic acid binding"/>
    <property type="evidence" value="ECO:0007669"/>
    <property type="project" value="InterPro"/>
</dbReference>
<dbReference type="InterPro" id="IPR001878">
    <property type="entry name" value="Znf_CCHC"/>
</dbReference>
<feature type="region of interest" description="Disordered" evidence="2">
    <location>
        <begin position="1"/>
        <end position="40"/>
    </location>
</feature>
<dbReference type="InterPro" id="IPR040256">
    <property type="entry name" value="At4g02000-like"/>
</dbReference>
<name>A0AAW0IW70_QUESU</name>
<evidence type="ECO:0000313" key="4">
    <source>
        <dbReference type="EMBL" id="KAK7818655.1"/>
    </source>
</evidence>
<accession>A0AAW0IW70</accession>
<evidence type="ECO:0000259" key="3">
    <source>
        <dbReference type="PROSITE" id="PS50158"/>
    </source>
</evidence>
<feature type="domain" description="CCHC-type" evidence="3">
    <location>
        <begin position="169"/>
        <end position="182"/>
    </location>
</feature>
<gene>
    <name evidence="4" type="ORF">CFP56_041143</name>
</gene>
<keyword evidence="5" id="KW-1185">Reference proteome</keyword>
<protein>
    <recommendedName>
        <fullName evidence="3">CCHC-type domain-containing protein</fullName>
    </recommendedName>
</protein>
<dbReference type="PROSITE" id="PS50158">
    <property type="entry name" value="ZF_CCHC"/>
    <property type="match status" value="1"/>
</dbReference>
<keyword evidence="1" id="KW-0479">Metal-binding</keyword>
<dbReference type="GO" id="GO:0008270">
    <property type="term" value="F:zinc ion binding"/>
    <property type="evidence" value="ECO:0007669"/>
    <property type="project" value="UniProtKB-KW"/>
</dbReference>
<evidence type="ECO:0000256" key="2">
    <source>
        <dbReference type="SAM" id="MobiDB-lite"/>
    </source>
</evidence>
<feature type="compositionally biased region" description="Basic residues" evidence="2">
    <location>
        <begin position="355"/>
        <end position="366"/>
    </location>
</feature>
<evidence type="ECO:0000313" key="5">
    <source>
        <dbReference type="Proteomes" id="UP000237347"/>
    </source>
</evidence>
<keyword evidence="1" id="KW-0862">Zinc</keyword>
<feature type="compositionally biased region" description="Acidic residues" evidence="2">
    <location>
        <begin position="1"/>
        <end position="22"/>
    </location>
</feature>